<evidence type="ECO:0000256" key="2">
    <source>
        <dbReference type="ARBA" id="ARBA00022670"/>
    </source>
</evidence>
<comment type="similarity">
    <text evidence="1">Belongs to the peptidase S51 family.</text>
</comment>
<dbReference type="EMBL" id="PCWW01000051">
    <property type="protein sequence ID" value="PIR13205.1"/>
    <property type="molecule type" value="Genomic_DNA"/>
</dbReference>
<dbReference type="Pfam" id="PF03575">
    <property type="entry name" value="Peptidase_S51"/>
    <property type="match status" value="1"/>
</dbReference>
<dbReference type="Gene3D" id="3.40.50.880">
    <property type="match status" value="1"/>
</dbReference>
<keyword evidence="2" id="KW-0645">Protease</keyword>
<dbReference type="InterPro" id="IPR029062">
    <property type="entry name" value="Class_I_gatase-like"/>
</dbReference>
<evidence type="ECO:0000313" key="5">
    <source>
        <dbReference type="EMBL" id="PIR13205.1"/>
    </source>
</evidence>
<dbReference type="GO" id="GO:0006508">
    <property type="term" value="P:proteolysis"/>
    <property type="evidence" value="ECO:0007669"/>
    <property type="project" value="UniProtKB-KW"/>
</dbReference>
<evidence type="ECO:0000313" key="6">
    <source>
        <dbReference type="Proteomes" id="UP000230869"/>
    </source>
</evidence>
<dbReference type="PANTHER" id="PTHR20842:SF0">
    <property type="entry name" value="ALPHA-ASPARTYL DIPEPTIDASE"/>
    <property type="match status" value="1"/>
</dbReference>
<comment type="caution">
    <text evidence="5">The sequence shown here is derived from an EMBL/GenBank/DDBJ whole genome shotgun (WGS) entry which is preliminary data.</text>
</comment>
<name>A0A2M6K8L6_9BACT</name>
<proteinExistence type="inferred from homology"/>
<dbReference type="InterPro" id="IPR005320">
    <property type="entry name" value="Peptidase_S51"/>
</dbReference>
<protein>
    <recommendedName>
        <fullName evidence="7">Peptidase</fullName>
    </recommendedName>
</protein>
<dbReference type="PANTHER" id="PTHR20842">
    <property type="entry name" value="PROTEASE S51 ALPHA-ASPARTYL DIPEPTIDASE"/>
    <property type="match status" value="1"/>
</dbReference>
<gene>
    <name evidence="5" type="ORF">COV49_02970</name>
</gene>
<keyword evidence="4" id="KW-0720">Serine protease</keyword>
<evidence type="ECO:0000256" key="3">
    <source>
        <dbReference type="ARBA" id="ARBA00022801"/>
    </source>
</evidence>
<dbReference type="SUPFAM" id="SSF52317">
    <property type="entry name" value="Class I glutamine amidotransferase-like"/>
    <property type="match status" value="1"/>
</dbReference>
<dbReference type="GO" id="GO:0008236">
    <property type="term" value="F:serine-type peptidase activity"/>
    <property type="evidence" value="ECO:0007669"/>
    <property type="project" value="UniProtKB-KW"/>
</dbReference>
<organism evidence="5 6">
    <name type="scientific">Candidatus Falkowbacteria bacterium CG11_big_fil_rev_8_21_14_0_20_39_10</name>
    <dbReference type="NCBI Taxonomy" id="1974570"/>
    <lineage>
        <taxon>Bacteria</taxon>
        <taxon>Candidatus Falkowiibacteriota</taxon>
    </lineage>
</organism>
<keyword evidence="3" id="KW-0378">Hydrolase</keyword>
<reference evidence="5 6" key="1">
    <citation type="submission" date="2017-09" db="EMBL/GenBank/DDBJ databases">
        <title>Depth-based differentiation of microbial function through sediment-hosted aquifers and enrichment of novel symbionts in the deep terrestrial subsurface.</title>
        <authorList>
            <person name="Probst A.J."/>
            <person name="Ladd B."/>
            <person name="Jarett J.K."/>
            <person name="Geller-Mcgrath D.E."/>
            <person name="Sieber C.M."/>
            <person name="Emerson J.B."/>
            <person name="Anantharaman K."/>
            <person name="Thomas B.C."/>
            <person name="Malmstrom R."/>
            <person name="Stieglmeier M."/>
            <person name="Klingl A."/>
            <person name="Woyke T."/>
            <person name="Ryan C.M."/>
            <person name="Banfield J.F."/>
        </authorList>
    </citation>
    <scope>NUCLEOTIDE SEQUENCE [LARGE SCALE GENOMIC DNA]</scope>
    <source>
        <strain evidence="5">CG11_big_fil_rev_8_21_14_0_20_39_10</strain>
    </source>
</reference>
<accession>A0A2M6K8L6</accession>
<dbReference type="AlphaFoldDB" id="A0A2M6K8L6"/>
<evidence type="ECO:0000256" key="1">
    <source>
        <dbReference type="ARBA" id="ARBA00006534"/>
    </source>
</evidence>
<evidence type="ECO:0000256" key="4">
    <source>
        <dbReference type="ARBA" id="ARBA00022825"/>
    </source>
</evidence>
<dbReference type="Proteomes" id="UP000230869">
    <property type="component" value="Unassembled WGS sequence"/>
</dbReference>
<evidence type="ECO:0008006" key="7">
    <source>
        <dbReference type="Google" id="ProtNLM"/>
    </source>
</evidence>
<sequence length="207" mass="23474">MLLYLSSYHLGNEAQKLKQMVDSNKKAAIIPNALDFSQDLERRKKSIQQEIDDLTSLGFIPEELDLRDYFGKTDELRSKLKEFGLVWVQGGNTFVLLRAMRESGFDELIKEYKGKDELVYAGYSAGVCAITPTLKGIELVDDAEVIPDGYKNQTVWDGIGLINDSIAPHYKSDHPESEATNKTVEYFIENKMLFKVLRDGEVIIEDV</sequence>